<dbReference type="Proteomes" id="UP000451354">
    <property type="component" value="Chromosome"/>
</dbReference>
<gene>
    <name evidence="3" type="ORF">FIC82_015575</name>
</gene>
<dbReference type="OrthoDB" id="9815217at2"/>
<dbReference type="InterPro" id="IPR050330">
    <property type="entry name" value="Bact_OuterMem_StrucFunc"/>
</dbReference>
<name>A0A6M5UMR9_9MICO</name>
<keyword evidence="1" id="KW-0472">Membrane</keyword>
<dbReference type="GO" id="GO:0016020">
    <property type="term" value="C:membrane"/>
    <property type="evidence" value="ECO:0007669"/>
    <property type="project" value="UniProtKB-UniRule"/>
</dbReference>
<protein>
    <submittedName>
        <fullName evidence="3">OmpA family protein</fullName>
    </submittedName>
</protein>
<feature type="domain" description="OmpA-like" evidence="2">
    <location>
        <begin position="77"/>
        <end position="219"/>
    </location>
</feature>
<keyword evidence="4" id="KW-1185">Reference proteome</keyword>
<reference evidence="3 4" key="1">
    <citation type="journal article" date="2022" name="Int. J. Syst. Evol. Microbiol.">
        <title>Cellulosimicrobium protaetiae sp. nov., isolated from the gut of the larva of Protaetia brevitarsis seulensis.</title>
        <authorList>
            <person name="Le Han H."/>
            <person name="Nguyen T.T.H."/>
            <person name="Li Z."/>
            <person name="Shin N.R."/>
            <person name="Kim S.G."/>
        </authorList>
    </citation>
    <scope>NUCLEOTIDE SEQUENCE [LARGE SCALE GENOMIC DNA]</scope>
    <source>
        <strain evidence="3 4">BI34</strain>
    </source>
</reference>
<dbReference type="PANTHER" id="PTHR30329:SF20">
    <property type="entry name" value="EXPORTED PROTEIN"/>
    <property type="match status" value="1"/>
</dbReference>
<dbReference type="InterPro" id="IPR036737">
    <property type="entry name" value="OmpA-like_sf"/>
</dbReference>
<dbReference type="InterPro" id="IPR006665">
    <property type="entry name" value="OmpA-like"/>
</dbReference>
<dbReference type="Gene3D" id="3.30.1330.60">
    <property type="entry name" value="OmpA-like domain"/>
    <property type="match status" value="1"/>
</dbReference>
<dbReference type="KEGG" id="cprt:FIC82_015575"/>
<dbReference type="PANTHER" id="PTHR30329">
    <property type="entry name" value="STATOR ELEMENT OF FLAGELLAR MOTOR COMPLEX"/>
    <property type="match status" value="1"/>
</dbReference>
<organism evidence="3 4">
    <name type="scientific">Cellulosimicrobium protaetiae</name>
    <dbReference type="NCBI Taxonomy" id="2587808"/>
    <lineage>
        <taxon>Bacteria</taxon>
        <taxon>Bacillati</taxon>
        <taxon>Actinomycetota</taxon>
        <taxon>Actinomycetes</taxon>
        <taxon>Micrococcales</taxon>
        <taxon>Promicromonosporaceae</taxon>
        <taxon>Cellulosimicrobium</taxon>
    </lineage>
</organism>
<evidence type="ECO:0000313" key="4">
    <source>
        <dbReference type="Proteomes" id="UP000451354"/>
    </source>
</evidence>
<evidence type="ECO:0000259" key="2">
    <source>
        <dbReference type="PROSITE" id="PS51123"/>
    </source>
</evidence>
<proteinExistence type="predicted"/>
<dbReference type="AlphaFoldDB" id="A0A6M5UMR9"/>
<sequence length="241" mass="26505">MTSLLTIFMLAAVVLVLSLTQKQEALATEQERAEAQQQAFDQTLGSLSEAETVRAQMLVEIRDALAAQGIEVTVSADNSVLSIPTSLLGFEAGSYEIRPQHQQLALTIGDTIAEVLSRDDRYTYLDTVFVEGHTDNTPFPGLEGSGNWGLSTFRAISLWRLWDERLAPERQLDSLQREDGRTLFSVAGYGESRPATATQLTDDERAANRRIDVRFTEKRLSAEDLAAILDAQISLRAGDGT</sequence>
<dbReference type="PROSITE" id="PS51123">
    <property type="entry name" value="OMPA_2"/>
    <property type="match status" value="1"/>
</dbReference>
<evidence type="ECO:0000256" key="1">
    <source>
        <dbReference type="PROSITE-ProRule" id="PRU00473"/>
    </source>
</evidence>
<dbReference type="Pfam" id="PF00691">
    <property type="entry name" value="OmpA"/>
    <property type="match status" value="1"/>
</dbReference>
<evidence type="ECO:0000313" key="3">
    <source>
        <dbReference type="EMBL" id="QJW38541.1"/>
    </source>
</evidence>
<accession>A0A6M5UMR9</accession>
<dbReference type="EMBL" id="CP052757">
    <property type="protein sequence ID" value="QJW38541.1"/>
    <property type="molecule type" value="Genomic_DNA"/>
</dbReference>
<dbReference type="CDD" id="cd07185">
    <property type="entry name" value="OmpA_C-like"/>
    <property type="match status" value="1"/>
</dbReference>
<dbReference type="SUPFAM" id="SSF103088">
    <property type="entry name" value="OmpA-like"/>
    <property type="match status" value="1"/>
</dbReference>